<feature type="region of interest" description="Disordered" evidence="2">
    <location>
        <begin position="318"/>
        <end position="356"/>
    </location>
</feature>
<evidence type="ECO:0008006" key="7">
    <source>
        <dbReference type="Google" id="ProtNLM"/>
    </source>
</evidence>
<dbReference type="PANTHER" id="PTHR15672">
    <property type="entry name" value="CAMP-REGULATED PHOSPHOPROTEIN 21 RELATED R3H DOMAIN CONTAINING PROTEIN"/>
    <property type="match status" value="1"/>
</dbReference>
<dbReference type="PROSITE" id="PS51061">
    <property type="entry name" value="R3H"/>
    <property type="match status" value="1"/>
</dbReference>
<feature type="region of interest" description="Disordered" evidence="2">
    <location>
        <begin position="373"/>
        <end position="435"/>
    </location>
</feature>
<protein>
    <recommendedName>
        <fullName evidence="7">R3H domain-containing protein</fullName>
    </recommendedName>
</protein>
<gene>
    <name evidence="5" type="ORF">DUI87_04697</name>
</gene>
<evidence type="ECO:0000313" key="5">
    <source>
        <dbReference type="EMBL" id="RMC18801.1"/>
    </source>
</evidence>
<dbReference type="GO" id="GO:0003676">
    <property type="term" value="F:nucleic acid binding"/>
    <property type="evidence" value="ECO:0007669"/>
    <property type="project" value="UniProtKB-UniRule"/>
</dbReference>
<feature type="compositionally biased region" description="Basic and acidic residues" evidence="2">
    <location>
        <begin position="52"/>
        <end position="72"/>
    </location>
</feature>
<dbReference type="Proteomes" id="UP000269221">
    <property type="component" value="Unassembled WGS sequence"/>
</dbReference>
<sequence>MESTSRGLKNAAKGRERAADVCNHQILKQPDDVCLYGGVVFVNLWQQDRDETDAMKGSEAEFKDTEPVENLKKSGSQEQIQVEKDENCPDNKNNMPEKIQIQLSQSFEKEEKPAKDESEKEKSSDKLSRKMLSRDSSQEYTDSTGIDLHEFLVNTLKNNPRDRMMLLKLEQEILDFIGNNEVPRKKFPPMTSYHRMLLHRVAAYFGLEHNVDQSGKSVIVNKTSNTRIPDQKFCEHIKDEKSDDFQKRYILKRDNSSLDKDDNQMRIRLKDDRRSKSIEEREEEYQRARERIFAQDVCIKTKLALFSMNPSHTYTHRINKEASGRSANSHQSSTETELRYCEPRPWSSTDSDSSLRNLKPAVTKASSFSGISVLSRGDSSGSSKSTGRLSKTGSESSSSVGSSTGSLSHSQQPLPVPALSQPSPGTPAVYPAGSPSNSLSFDGGMSGQVAPAASSSFFLLPLEAAGIPPGSVLVNPQTGQPFLNPDGTPVVYNPPLPQQPVRSQVPGAAPPPALPSPGQHQPGANAVLSQMPPCYCTPSQFPHSSQQYRPVSVHYSAQQSQALPQPGQQTGYQILPNQQQNYQGLVGVQQSQNQNLVSGQHNNIGNQIQGVIVPYPSVPSYQVSVPQGSQAVPQQTYQQPVLIPSQSSQGLPTTGMPVYYSVIPSGQQNNLSSSVGYLQPPGSEQIQFPRTSSPCNSQQLQGQQCAGWVKKVFIDKLKKCLAITMLGDWIFAIKSLI</sequence>
<dbReference type="SUPFAM" id="SSF82708">
    <property type="entry name" value="R3H domain"/>
    <property type="match status" value="1"/>
</dbReference>
<name>A0A3M0L1B5_HIRRU</name>
<dbReference type="CDD" id="cd02642">
    <property type="entry name" value="R3H_encore_like"/>
    <property type="match status" value="1"/>
</dbReference>
<dbReference type="STRING" id="333673.A0A3M0L1B5"/>
<reference evidence="5 6" key="1">
    <citation type="submission" date="2018-07" db="EMBL/GenBank/DDBJ databases">
        <title>A high quality draft genome assembly of the barn swallow (H. rustica rustica).</title>
        <authorList>
            <person name="Formenti G."/>
            <person name="Chiara M."/>
            <person name="Poveda L."/>
            <person name="Francoijs K.-J."/>
            <person name="Bonisoli-Alquati A."/>
            <person name="Canova L."/>
            <person name="Gianfranceschi L."/>
            <person name="Horner D.S."/>
            <person name="Saino N."/>
        </authorList>
    </citation>
    <scope>NUCLEOTIDE SEQUENCE [LARGE SCALE GENOMIC DNA]</scope>
    <source>
        <strain evidence="5">Chelidonia</strain>
        <tissue evidence="5">Blood</tissue>
    </source>
</reference>
<feature type="domain" description="SUZ" evidence="4">
    <location>
        <begin position="227"/>
        <end position="297"/>
    </location>
</feature>
<feature type="compositionally biased region" description="Low complexity" evidence="2">
    <location>
        <begin position="373"/>
        <end position="410"/>
    </location>
</feature>
<feature type="region of interest" description="Disordered" evidence="2">
    <location>
        <begin position="495"/>
        <end position="526"/>
    </location>
</feature>
<comment type="caution">
    <text evidence="5">The sequence shown here is derived from an EMBL/GenBank/DDBJ whole genome shotgun (WGS) entry which is preliminary data.</text>
</comment>
<dbReference type="InterPro" id="IPR001374">
    <property type="entry name" value="R3H_dom"/>
</dbReference>
<organism evidence="5 6">
    <name type="scientific">Hirundo rustica rustica</name>
    <dbReference type="NCBI Taxonomy" id="333673"/>
    <lineage>
        <taxon>Eukaryota</taxon>
        <taxon>Metazoa</taxon>
        <taxon>Chordata</taxon>
        <taxon>Craniata</taxon>
        <taxon>Vertebrata</taxon>
        <taxon>Euteleostomi</taxon>
        <taxon>Archelosauria</taxon>
        <taxon>Archosauria</taxon>
        <taxon>Dinosauria</taxon>
        <taxon>Saurischia</taxon>
        <taxon>Theropoda</taxon>
        <taxon>Coelurosauria</taxon>
        <taxon>Aves</taxon>
        <taxon>Neognathae</taxon>
        <taxon>Neoaves</taxon>
        <taxon>Telluraves</taxon>
        <taxon>Australaves</taxon>
        <taxon>Passeriformes</taxon>
        <taxon>Sylvioidea</taxon>
        <taxon>Hirundinidae</taxon>
        <taxon>Hirundo</taxon>
    </lineage>
</organism>
<keyword evidence="6" id="KW-1185">Reference proteome</keyword>
<proteinExistence type="predicted"/>
<dbReference type="OrthoDB" id="278430at2759"/>
<dbReference type="AlphaFoldDB" id="A0A3M0L1B5"/>
<dbReference type="InterPro" id="IPR036867">
    <property type="entry name" value="R3H_dom_sf"/>
</dbReference>
<dbReference type="EMBL" id="QRBI01000096">
    <property type="protein sequence ID" value="RMC18801.1"/>
    <property type="molecule type" value="Genomic_DNA"/>
</dbReference>
<dbReference type="Gene3D" id="3.30.1370.50">
    <property type="entry name" value="R3H-like domain"/>
    <property type="match status" value="1"/>
</dbReference>
<dbReference type="PANTHER" id="PTHR15672:SF12">
    <property type="entry name" value="R3H DOMAIN-CONTAINING PROTEIN 1"/>
    <property type="match status" value="1"/>
</dbReference>
<dbReference type="InterPro" id="IPR051937">
    <property type="entry name" value="R3H_domain_containing"/>
</dbReference>
<feature type="region of interest" description="Disordered" evidence="2">
    <location>
        <begin position="52"/>
        <end position="141"/>
    </location>
</feature>
<evidence type="ECO:0000256" key="2">
    <source>
        <dbReference type="SAM" id="MobiDB-lite"/>
    </source>
</evidence>
<dbReference type="PROSITE" id="PS51673">
    <property type="entry name" value="SUZ"/>
    <property type="match status" value="1"/>
</dbReference>
<feature type="compositionally biased region" description="Basic and acidic residues" evidence="2">
    <location>
        <begin position="107"/>
        <end position="137"/>
    </location>
</feature>
<feature type="compositionally biased region" description="Polar residues" evidence="2">
    <location>
        <begin position="325"/>
        <end position="335"/>
    </location>
</feature>
<feature type="compositionally biased region" description="Polar residues" evidence="2">
    <location>
        <begin position="346"/>
        <end position="356"/>
    </location>
</feature>
<evidence type="ECO:0000259" key="4">
    <source>
        <dbReference type="PROSITE" id="PS51673"/>
    </source>
</evidence>
<accession>A0A3M0L1B5</accession>
<dbReference type="FunFam" id="3.30.1370.50:FF:000001">
    <property type="entry name" value="R3H domain-containing protein 2 isoform 1"/>
    <property type="match status" value="1"/>
</dbReference>
<evidence type="ECO:0000313" key="6">
    <source>
        <dbReference type="Proteomes" id="UP000269221"/>
    </source>
</evidence>
<dbReference type="InterPro" id="IPR024771">
    <property type="entry name" value="SUZ"/>
</dbReference>
<dbReference type="Pfam" id="PF12752">
    <property type="entry name" value="SUZ"/>
    <property type="match status" value="1"/>
</dbReference>
<feature type="domain" description="R3H" evidence="3">
    <location>
        <begin position="163"/>
        <end position="226"/>
    </location>
</feature>
<dbReference type="SMART" id="SM00393">
    <property type="entry name" value="R3H"/>
    <property type="match status" value="1"/>
</dbReference>
<evidence type="ECO:0000259" key="3">
    <source>
        <dbReference type="PROSITE" id="PS51061"/>
    </source>
</evidence>
<dbReference type="Pfam" id="PF01424">
    <property type="entry name" value="R3H"/>
    <property type="match status" value="1"/>
</dbReference>
<keyword evidence="1" id="KW-0597">Phosphoprotein</keyword>
<evidence type="ECO:0000256" key="1">
    <source>
        <dbReference type="ARBA" id="ARBA00022553"/>
    </source>
</evidence>